<evidence type="ECO:0000313" key="2">
    <source>
        <dbReference type="Proteomes" id="UP000323257"/>
    </source>
</evidence>
<dbReference type="EMBL" id="VNHS01000005">
    <property type="protein sequence ID" value="TYP74459.1"/>
    <property type="molecule type" value="Genomic_DNA"/>
</dbReference>
<comment type="caution">
    <text evidence="1">The sequence shown here is derived from an EMBL/GenBank/DDBJ whole genome shotgun (WGS) entry which is preliminary data.</text>
</comment>
<dbReference type="AlphaFoldDB" id="A0A5S5C5L6"/>
<evidence type="ECO:0000313" key="1">
    <source>
        <dbReference type="EMBL" id="TYP74459.1"/>
    </source>
</evidence>
<proteinExistence type="predicted"/>
<dbReference type="Proteomes" id="UP000323257">
    <property type="component" value="Unassembled WGS sequence"/>
</dbReference>
<reference evidence="1 2" key="1">
    <citation type="submission" date="2019-07" db="EMBL/GenBank/DDBJ databases">
        <title>Genomic Encyclopedia of Type Strains, Phase III (KMG-III): the genomes of soil and plant-associated and newly described type strains.</title>
        <authorList>
            <person name="Whitman W."/>
        </authorList>
    </citation>
    <scope>NUCLEOTIDE SEQUENCE [LARGE SCALE GENOMIC DNA]</scope>
    <source>
        <strain evidence="1 2">BL24</strain>
    </source>
</reference>
<organism evidence="1 2">
    <name type="scientific">Paenibacillus methanolicus</name>
    <dbReference type="NCBI Taxonomy" id="582686"/>
    <lineage>
        <taxon>Bacteria</taxon>
        <taxon>Bacillati</taxon>
        <taxon>Bacillota</taxon>
        <taxon>Bacilli</taxon>
        <taxon>Bacillales</taxon>
        <taxon>Paenibacillaceae</taxon>
        <taxon>Paenibacillus</taxon>
    </lineage>
</organism>
<protein>
    <submittedName>
        <fullName evidence="1">Uncharacterized protein</fullName>
    </submittedName>
</protein>
<name>A0A5S5C5L6_9BACL</name>
<keyword evidence="2" id="KW-1185">Reference proteome</keyword>
<gene>
    <name evidence="1" type="ORF">BCM02_1053</name>
</gene>
<sequence length="85" mass="9994">MGDAKFKVLFQCNLEVNLYKQFNHECYYAEVLEVDEKTLSLIFTDSYPLNCKVCGYGPVSTRLLNEDIDLSLLFEKWNSDPDWWS</sequence>
<accession>A0A5S5C5L6</accession>